<proteinExistence type="predicted"/>
<feature type="domain" description="PAS" evidence="13">
    <location>
        <begin position="369"/>
        <end position="434"/>
    </location>
</feature>
<keyword evidence="5" id="KW-0547">Nucleotide-binding</keyword>
<dbReference type="SMART" id="SM00388">
    <property type="entry name" value="HisKA"/>
    <property type="match status" value="1"/>
</dbReference>
<dbReference type="InterPro" id="IPR013767">
    <property type="entry name" value="PAS_fold"/>
</dbReference>
<dbReference type="Gene3D" id="3.30.565.10">
    <property type="entry name" value="Histidine kinase-like ATPase, C-terminal domain"/>
    <property type="match status" value="1"/>
</dbReference>
<keyword evidence="10" id="KW-0472">Membrane</keyword>
<dbReference type="GO" id="GO:0006355">
    <property type="term" value="P:regulation of DNA-templated transcription"/>
    <property type="evidence" value="ECO:0007669"/>
    <property type="project" value="InterPro"/>
</dbReference>
<keyword evidence="3 9" id="KW-0597">Phosphoprotein</keyword>
<dbReference type="Pfam" id="PF00512">
    <property type="entry name" value="HisKA"/>
    <property type="match status" value="1"/>
</dbReference>
<keyword evidence="16" id="KW-1185">Reference proteome</keyword>
<dbReference type="InterPro" id="IPR004358">
    <property type="entry name" value="Sig_transdc_His_kin-like_C"/>
</dbReference>
<feature type="transmembrane region" description="Helical" evidence="10">
    <location>
        <begin position="116"/>
        <end position="136"/>
    </location>
</feature>
<evidence type="ECO:0000313" key="16">
    <source>
        <dbReference type="Proteomes" id="UP000006055"/>
    </source>
</evidence>
<feature type="domain" description="PAC" evidence="14">
    <location>
        <begin position="440"/>
        <end position="491"/>
    </location>
</feature>
<dbReference type="SMART" id="SM00448">
    <property type="entry name" value="REC"/>
    <property type="match status" value="1"/>
</dbReference>
<evidence type="ECO:0000256" key="5">
    <source>
        <dbReference type="ARBA" id="ARBA00022741"/>
    </source>
</evidence>
<dbReference type="PANTHER" id="PTHR43065">
    <property type="entry name" value="SENSOR HISTIDINE KINASE"/>
    <property type="match status" value="1"/>
</dbReference>
<dbReference type="Pfam" id="PF00989">
    <property type="entry name" value="PAS"/>
    <property type="match status" value="1"/>
</dbReference>
<dbReference type="EC" id="2.7.13.3" evidence="2"/>
<dbReference type="PROSITE" id="PS50112">
    <property type="entry name" value="PAS"/>
    <property type="match status" value="2"/>
</dbReference>
<dbReference type="Gene3D" id="3.40.50.2300">
    <property type="match status" value="1"/>
</dbReference>
<dbReference type="SUPFAM" id="SSF52172">
    <property type="entry name" value="CheY-like"/>
    <property type="match status" value="1"/>
</dbReference>
<dbReference type="KEGG" id="dti:Desti_3510"/>
<dbReference type="SMART" id="SM00091">
    <property type="entry name" value="PAS"/>
    <property type="match status" value="3"/>
</dbReference>
<evidence type="ECO:0000256" key="7">
    <source>
        <dbReference type="ARBA" id="ARBA00022840"/>
    </source>
</evidence>
<dbReference type="AlphaFoldDB" id="I4C9B9"/>
<feature type="domain" description="Histidine kinase" evidence="11">
    <location>
        <begin position="638"/>
        <end position="863"/>
    </location>
</feature>
<dbReference type="Gene3D" id="3.30.450.20">
    <property type="entry name" value="PAS domain"/>
    <property type="match status" value="3"/>
</dbReference>
<dbReference type="PROSITE" id="PS50110">
    <property type="entry name" value="RESPONSE_REGULATORY"/>
    <property type="match status" value="1"/>
</dbReference>
<keyword evidence="10" id="KW-1133">Transmembrane helix</keyword>
<feature type="transmembrane region" description="Helical" evidence="10">
    <location>
        <begin position="56"/>
        <end position="75"/>
    </location>
</feature>
<dbReference type="InterPro" id="IPR036890">
    <property type="entry name" value="HATPase_C_sf"/>
</dbReference>
<evidence type="ECO:0000259" key="14">
    <source>
        <dbReference type="PROSITE" id="PS50113"/>
    </source>
</evidence>
<feature type="transmembrane region" description="Helical" evidence="10">
    <location>
        <begin position="32"/>
        <end position="49"/>
    </location>
</feature>
<dbReference type="InterPro" id="IPR000014">
    <property type="entry name" value="PAS"/>
</dbReference>
<feature type="transmembrane region" description="Helical" evidence="10">
    <location>
        <begin position="148"/>
        <end position="166"/>
    </location>
</feature>
<dbReference type="CDD" id="cd00082">
    <property type="entry name" value="HisKA"/>
    <property type="match status" value="1"/>
</dbReference>
<keyword evidence="4" id="KW-0808">Transferase</keyword>
<organism evidence="15 16">
    <name type="scientific">Desulfomonile tiedjei (strain ATCC 49306 / DSM 6799 / DCB-1)</name>
    <dbReference type="NCBI Taxonomy" id="706587"/>
    <lineage>
        <taxon>Bacteria</taxon>
        <taxon>Pseudomonadati</taxon>
        <taxon>Thermodesulfobacteriota</taxon>
        <taxon>Desulfomonilia</taxon>
        <taxon>Desulfomonilales</taxon>
        <taxon>Desulfomonilaceae</taxon>
        <taxon>Desulfomonile</taxon>
    </lineage>
</organism>
<evidence type="ECO:0000256" key="2">
    <source>
        <dbReference type="ARBA" id="ARBA00012438"/>
    </source>
</evidence>
<dbReference type="OrthoDB" id="9806821at2"/>
<dbReference type="eggNOG" id="COG4191">
    <property type="taxonomic scope" value="Bacteria"/>
</dbReference>
<feature type="domain" description="PAC" evidence="14">
    <location>
        <begin position="316"/>
        <end position="368"/>
    </location>
</feature>
<dbReference type="Pfam" id="PF13426">
    <property type="entry name" value="PAS_9"/>
    <property type="match status" value="2"/>
</dbReference>
<evidence type="ECO:0000259" key="11">
    <source>
        <dbReference type="PROSITE" id="PS50109"/>
    </source>
</evidence>
<gene>
    <name evidence="15" type="ordered locus">Desti_3510</name>
</gene>
<dbReference type="NCBIfam" id="TIGR00229">
    <property type="entry name" value="sensory_box"/>
    <property type="match status" value="3"/>
</dbReference>
<dbReference type="SMART" id="SM00086">
    <property type="entry name" value="PAC"/>
    <property type="match status" value="3"/>
</dbReference>
<dbReference type="InterPro" id="IPR005467">
    <property type="entry name" value="His_kinase_dom"/>
</dbReference>
<evidence type="ECO:0000256" key="1">
    <source>
        <dbReference type="ARBA" id="ARBA00000085"/>
    </source>
</evidence>
<evidence type="ECO:0000256" key="9">
    <source>
        <dbReference type="PROSITE-ProRule" id="PRU00169"/>
    </source>
</evidence>
<dbReference type="PROSITE" id="PS50113">
    <property type="entry name" value="PAC"/>
    <property type="match status" value="3"/>
</dbReference>
<dbReference type="InterPro" id="IPR001789">
    <property type="entry name" value="Sig_transdc_resp-reg_receiver"/>
</dbReference>
<feature type="transmembrane region" description="Helical" evidence="10">
    <location>
        <begin position="90"/>
        <end position="109"/>
    </location>
</feature>
<dbReference type="SUPFAM" id="SSF55785">
    <property type="entry name" value="PYP-like sensor domain (PAS domain)"/>
    <property type="match status" value="3"/>
</dbReference>
<dbReference type="RefSeq" id="WP_014811292.1">
    <property type="nucleotide sequence ID" value="NC_018025.1"/>
</dbReference>
<dbReference type="InterPro" id="IPR003661">
    <property type="entry name" value="HisK_dim/P_dom"/>
</dbReference>
<evidence type="ECO:0000256" key="6">
    <source>
        <dbReference type="ARBA" id="ARBA00022777"/>
    </source>
</evidence>
<sequence length="1002" mass="112440">MSLVFIIAAVITGFVAASLCFFQTTRKTYPGFGYWTAGVGVIAVGYLLIGIRGQIPFWISILSNMLFPLGMVLHLDGIRRFFGLSPASKWWYTLPAVVAGGIIVFYCVWDEPVLRGCVISVSLVAVHWTMAALLFSGDLPYKSVFRRTIAFLLVTGAALILARAIWMISDTGFLLFRSPGEFVFFTLFILIHLGENLSMVMLNAERVEDELLEAEAGLSQTVARLEEALARQKIAEKSLRESEERYKTFFDTSRDAVFISTTTGQFVDFNDVALEMLGYSPNDRQEVMTKSTFSFYVRPEDREIHVAAVSRMGFLKDYPVDLRKKDGTIIHSLVTTVAKKDSSGNVVGFQGTFRDITELKKADDALRESEERYRLIFNNAPLGIMHFDSSGVIVDFNERFSRIIGAERNAILGFNMLERVKDPMMLEAVQQCLNSGSGYFEGDYLSVTGNKSTPVRALYSRIDSDDGRFLGAIGLFEDISERRKAQRQLQEREQMLASILSASPIGIALTNVERKLIWVNDSWLRIFGFERYDECVGRSTEMLYPSKEEFIRLGKIIQSALVESRVIDAEAKMVRKDGTVFDAHVRLNPVDPTDENKGYISALEDISEKIRTNREREQLKNQLFQAQKAEAIGTLAGGIAHDFNNLLTIILGYSEILLQETDENTLAHEDLQKIVQSAQNGSDLIQRLLMLSKRAETHPIFLDLNRQIRETMALWSRSIPKTIWVELSLDDNLGLVRADPAQIDQILMNLANNAEESMENGGKLTVTTSMVTLDDEFCRRHPEMSPGNFALLTVSDTGRGMDEETQERMFDPFFTIKGWDSRKGKGLGLPVVLGIVQQHGGCIECLSEVGKGTVFRIYLPIFETQPSPEQEISPTMPAKGTETILLADDEVLVRDLGSRFLTKSGYRVLTAANGREALAIYKEHRSNISLVILDLIMPEMDGAQCLNELVKIDPHVRVIVSSGHSDSERLKDVHFESIKAFVKKPYDVKQFLSVVRSVLDAE</sequence>
<dbReference type="Proteomes" id="UP000006055">
    <property type="component" value="Chromosome"/>
</dbReference>
<evidence type="ECO:0000259" key="13">
    <source>
        <dbReference type="PROSITE" id="PS50112"/>
    </source>
</evidence>
<dbReference type="Pfam" id="PF02518">
    <property type="entry name" value="HATPase_c"/>
    <property type="match status" value="1"/>
</dbReference>
<keyword evidence="8" id="KW-0902">Two-component regulatory system</keyword>
<keyword evidence="6" id="KW-0418">Kinase</keyword>
<feature type="domain" description="PAC" evidence="14">
    <location>
        <begin position="567"/>
        <end position="618"/>
    </location>
</feature>
<dbReference type="Gene3D" id="1.10.287.130">
    <property type="match status" value="1"/>
</dbReference>
<dbReference type="PROSITE" id="PS50109">
    <property type="entry name" value="HIS_KIN"/>
    <property type="match status" value="1"/>
</dbReference>
<dbReference type="GO" id="GO:0005524">
    <property type="term" value="F:ATP binding"/>
    <property type="evidence" value="ECO:0007669"/>
    <property type="project" value="UniProtKB-KW"/>
</dbReference>
<dbReference type="InterPro" id="IPR001610">
    <property type="entry name" value="PAC"/>
</dbReference>
<name>I4C9B9_DESTA</name>
<keyword evidence="10" id="KW-0812">Transmembrane</keyword>
<dbReference type="InterPro" id="IPR000700">
    <property type="entry name" value="PAS-assoc_C"/>
</dbReference>
<dbReference type="PRINTS" id="PR00344">
    <property type="entry name" value="BCTRLSENSOR"/>
</dbReference>
<accession>I4C9B9</accession>
<dbReference type="HOGENOM" id="CLU_000445_114_51_7"/>
<keyword evidence="7" id="KW-0067">ATP-binding</keyword>
<feature type="domain" description="PAS" evidence="13">
    <location>
        <begin position="242"/>
        <end position="303"/>
    </location>
</feature>
<dbReference type="Pfam" id="PF00072">
    <property type="entry name" value="Response_reg"/>
    <property type="match status" value="1"/>
</dbReference>
<dbReference type="STRING" id="706587.Desti_3510"/>
<dbReference type="InterPro" id="IPR036097">
    <property type="entry name" value="HisK_dim/P_sf"/>
</dbReference>
<evidence type="ECO:0000259" key="12">
    <source>
        <dbReference type="PROSITE" id="PS50110"/>
    </source>
</evidence>
<evidence type="ECO:0000256" key="10">
    <source>
        <dbReference type="SAM" id="Phobius"/>
    </source>
</evidence>
<dbReference type="InterPro" id="IPR011006">
    <property type="entry name" value="CheY-like_superfamily"/>
</dbReference>
<feature type="domain" description="Response regulatory" evidence="12">
    <location>
        <begin position="883"/>
        <end position="999"/>
    </location>
</feature>
<dbReference type="PANTHER" id="PTHR43065:SF42">
    <property type="entry name" value="TWO-COMPONENT SENSOR PPRA"/>
    <property type="match status" value="1"/>
</dbReference>
<dbReference type="SUPFAM" id="SSF47384">
    <property type="entry name" value="Homodimeric domain of signal transducing histidine kinase"/>
    <property type="match status" value="1"/>
</dbReference>
<evidence type="ECO:0000256" key="3">
    <source>
        <dbReference type="ARBA" id="ARBA00022553"/>
    </source>
</evidence>
<dbReference type="EMBL" id="CP003360">
    <property type="protein sequence ID" value="AFM26160.1"/>
    <property type="molecule type" value="Genomic_DNA"/>
</dbReference>
<dbReference type="GO" id="GO:0000155">
    <property type="term" value="F:phosphorelay sensor kinase activity"/>
    <property type="evidence" value="ECO:0007669"/>
    <property type="project" value="InterPro"/>
</dbReference>
<evidence type="ECO:0000256" key="4">
    <source>
        <dbReference type="ARBA" id="ARBA00022679"/>
    </source>
</evidence>
<dbReference type="InterPro" id="IPR003594">
    <property type="entry name" value="HATPase_dom"/>
</dbReference>
<reference evidence="16" key="1">
    <citation type="submission" date="2012-06" db="EMBL/GenBank/DDBJ databases">
        <title>Complete sequence of chromosome of Desulfomonile tiedjei DSM 6799.</title>
        <authorList>
            <person name="Lucas S."/>
            <person name="Copeland A."/>
            <person name="Lapidus A."/>
            <person name="Glavina del Rio T."/>
            <person name="Dalin E."/>
            <person name="Tice H."/>
            <person name="Bruce D."/>
            <person name="Goodwin L."/>
            <person name="Pitluck S."/>
            <person name="Peters L."/>
            <person name="Ovchinnikova G."/>
            <person name="Zeytun A."/>
            <person name="Lu M."/>
            <person name="Kyrpides N."/>
            <person name="Mavromatis K."/>
            <person name="Ivanova N."/>
            <person name="Brettin T."/>
            <person name="Detter J.C."/>
            <person name="Han C."/>
            <person name="Larimer F."/>
            <person name="Land M."/>
            <person name="Hauser L."/>
            <person name="Markowitz V."/>
            <person name="Cheng J.-F."/>
            <person name="Hugenholtz P."/>
            <person name="Woyke T."/>
            <person name="Wu D."/>
            <person name="Spring S."/>
            <person name="Schroeder M."/>
            <person name="Brambilla E."/>
            <person name="Klenk H.-P."/>
            <person name="Eisen J.A."/>
        </authorList>
    </citation>
    <scope>NUCLEOTIDE SEQUENCE [LARGE SCALE GENOMIC DNA]</scope>
    <source>
        <strain evidence="16">ATCC 49306 / DSM 6799 / DCB-1</strain>
    </source>
</reference>
<feature type="transmembrane region" description="Helical" evidence="10">
    <location>
        <begin position="173"/>
        <end position="193"/>
    </location>
</feature>
<dbReference type="eggNOG" id="COG3829">
    <property type="taxonomic scope" value="Bacteria"/>
</dbReference>
<evidence type="ECO:0000256" key="8">
    <source>
        <dbReference type="ARBA" id="ARBA00023012"/>
    </source>
</evidence>
<dbReference type="InterPro" id="IPR035965">
    <property type="entry name" value="PAS-like_dom_sf"/>
</dbReference>
<dbReference type="SUPFAM" id="SSF55874">
    <property type="entry name" value="ATPase domain of HSP90 chaperone/DNA topoisomerase II/histidine kinase"/>
    <property type="match status" value="1"/>
</dbReference>
<evidence type="ECO:0000313" key="15">
    <source>
        <dbReference type="EMBL" id="AFM26160.1"/>
    </source>
</evidence>
<protein>
    <recommendedName>
        <fullName evidence="2">histidine kinase</fullName>
        <ecNumber evidence="2">2.7.13.3</ecNumber>
    </recommendedName>
</protein>
<dbReference type="CDD" id="cd00130">
    <property type="entry name" value="PAS"/>
    <property type="match status" value="3"/>
</dbReference>
<dbReference type="eggNOG" id="COG0784">
    <property type="taxonomic scope" value="Bacteria"/>
</dbReference>
<dbReference type="SMART" id="SM00387">
    <property type="entry name" value="HATPase_c"/>
    <property type="match status" value="1"/>
</dbReference>
<comment type="catalytic activity">
    <reaction evidence="1">
        <text>ATP + protein L-histidine = ADP + protein N-phospho-L-histidine.</text>
        <dbReference type="EC" id="2.7.13.3"/>
    </reaction>
</comment>
<feature type="modified residue" description="4-aspartylphosphate" evidence="9">
    <location>
        <position position="934"/>
    </location>
</feature>